<keyword evidence="5" id="KW-0963">Cytoplasm</keyword>
<evidence type="ECO:0000256" key="14">
    <source>
        <dbReference type="ARBA" id="ARBA00025494"/>
    </source>
</evidence>
<feature type="active site" evidence="15">
    <location>
        <position position="100"/>
    </location>
</feature>
<dbReference type="FunFam" id="3.90.730.10:FF:000004">
    <property type="entry name" value="Ribonuclease T2-like"/>
    <property type="match status" value="1"/>
</dbReference>
<feature type="region of interest" description="Disordered" evidence="17">
    <location>
        <begin position="297"/>
        <end position="330"/>
    </location>
</feature>
<keyword evidence="13" id="KW-0456">Lyase</keyword>
<name>A0A9N8PQ75_9PEZI</name>
<evidence type="ECO:0000256" key="13">
    <source>
        <dbReference type="ARBA" id="ARBA00023239"/>
    </source>
</evidence>
<keyword evidence="6" id="KW-0926">Vacuole</keyword>
<protein>
    <recommendedName>
        <fullName evidence="4">ribonuclease T2</fullName>
        <ecNumber evidence="4">4.6.1.19</ecNumber>
    </recommendedName>
</protein>
<keyword evidence="7" id="KW-0540">Nuclease</keyword>
<keyword evidence="8" id="KW-0732">Signal</keyword>
<dbReference type="InterPro" id="IPR036430">
    <property type="entry name" value="RNase_T2-like_sf"/>
</dbReference>
<evidence type="ECO:0000256" key="1">
    <source>
        <dbReference type="ARBA" id="ARBA00004410"/>
    </source>
</evidence>
<keyword evidence="10" id="KW-0378">Hydrolase</keyword>
<evidence type="ECO:0000313" key="19">
    <source>
        <dbReference type="EMBL" id="CAD0106654.1"/>
    </source>
</evidence>
<comment type="caution">
    <text evidence="19">The sequence shown here is derived from an EMBL/GenBank/DDBJ whole genome shotgun (WGS) entry which is preliminary data.</text>
</comment>
<evidence type="ECO:0000256" key="6">
    <source>
        <dbReference type="ARBA" id="ARBA00022554"/>
    </source>
</evidence>
<feature type="domain" description="RNase T2-like C-terminal" evidence="18">
    <location>
        <begin position="324"/>
        <end position="433"/>
    </location>
</feature>
<evidence type="ECO:0000256" key="7">
    <source>
        <dbReference type="ARBA" id="ARBA00022722"/>
    </source>
</evidence>
<feature type="compositionally biased region" description="Low complexity" evidence="17">
    <location>
        <begin position="297"/>
        <end position="311"/>
    </location>
</feature>
<keyword evidence="11" id="KW-1015">Disulfide bond</keyword>
<evidence type="ECO:0000256" key="9">
    <source>
        <dbReference type="ARBA" id="ARBA00022759"/>
    </source>
</evidence>
<evidence type="ECO:0000256" key="4">
    <source>
        <dbReference type="ARBA" id="ARBA00012571"/>
    </source>
</evidence>
<evidence type="ECO:0000256" key="11">
    <source>
        <dbReference type="ARBA" id="ARBA00023157"/>
    </source>
</evidence>
<evidence type="ECO:0000259" key="18">
    <source>
        <dbReference type="Pfam" id="PF25488"/>
    </source>
</evidence>
<comment type="subcellular location">
    <subcellularLocation>
        <location evidence="2">Cytoplasm</location>
    </subcellularLocation>
    <subcellularLocation>
        <location evidence="1">Vacuole lumen</location>
    </subcellularLocation>
</comment>
<evidence type="ECO:0000256" key="15">
    <source>
        <dbReference type="PIRSR" id="PIRSR633697-1"/>
    </source>
</evidence>
<evidence type="ECO:0000256" key="12">
    <source>
        <dbReference type="ARBA" id="ARBA00023180"/>
    </source>
</evidence>
<feature type="active site" evidence="15">
    <location>
        <position position="175"/>
    </location>
</feature>
<dbReference type="GO" id="GO:0003723">
    <property type="term" value="F:RNA binding"/>
    <property type="evidence" value="ECO:0007669"/>
    <property type="project" value="InterPro"/>
</dbReference>
<evidence type="ECO:0000313" key="20">
    <source>
        <dbReference type="Proteomes" id="UP000745764"/>
    </source>
</evidence>
<feature type="active site" evidence="15">
    <location>
        <position position="179"/>
    </location>
</feature>
<keyword evidence="12" id="KW-0325">Glycoprotein</keyword>
<dbReference type="EMBL" id="CAINUL010000001">
    <property type="protein sequence ID" value="CAD0106654.1"/>
    <property type="molecule type" value="Genomic_DNA"/>
</dbReference>
<comment type="similarity">
    <text evidence="3 16">Belongs to the RNase T2 family.</text>
</comment>
<dbReference type="PROSITE" id="PS00531">
    <property type="entry name" value="RNASE_T2_2"/>
    <property type="match status" value="1"/>
</dbReference>
<accession>A0A9N8PQ75</accession>
<dbReference type="Pfam" id="PF25488">
    <property type="entry name" value="RNaseT2L_C"/>
    <property type="match status" value="1"/>
</dbReference>
<evidence type="ECO:0000256" key="2">
    <source>
        <dbReference type="ARBA" id="ARBA00004496"/>
    </source>
</evidence>
<sequence length="435" mass="47595">MVVIAPSDFWSNLVDKVPSKLPPVKSLLLGGSQVILGAQSYFGGLDVGNAPSCSNPQLSCHNTSVVEDLCCFNYPGGQMLQTQFWDTNPPTGPDDAWTIHGLWCVLSLSDNDHGLHLYTGPDRCDGSYEANCDDSRAYHNIRDILESFGATDLLSNMTMYWKDYKGHDESLWMHEWSKHGTCVSTLNPDCYSSYRSKEEVVDYFAAAVSLYTQRPTYQWLLDAGIEPSTSKSYTRDQIQSALSSRHGRPVTLGCKGGKLDEVWYHFEVRGSVQTGVFEAADPDGGKSTCPYSGIRYPPKAAKGGRPAPTATHTRTHVPEPTGPAFSGRGNLIAKTGGRAKGCIISGGSWYDTRSCARFHATQEDDGFSLESSKGKCAVVGGVFRCSSDVSEATVFEKSEGLTFYADEVPYRFNKIDIYVDKAGHGTELTVEWQAA</sequence>
<dbReference type="Pfam" id="PF00445">
    <property type="entry name" value="Ribonuclease_T2"/>
    <property type="match status" value="1"/>
</dbReference>
<dbReference type="GO" id="GO:0005576">
    <property type="term" value="C:extracellular region"/>
    <property type="evidence" value="ECO:0007669"/>
    <property type="project" value="TreeGrafter"/>
</dbReference>
<keyword evidence="20" id="KW-1185">Reference proteome</keyword>
<evidence type="ECO:0000256" key="8">
    <source>
        <dbReference type="ARBA" id="ARBA00022729"/>
    </source>
</evidence>
<dbReference type="GO" id="GO:0033897">
    <property type="term" value="F:ribonuclease T2 activity"/>
    <property type="evidence" value="ECO:0007669"/>
    <property type="project" value="UniProtKB-EC"/>
</dbReference>
<dbReference type="PANTHER" id="PTHR11240">
    <property type="entry name" value="RIBONUCLEASE T2"/>
    <property type="match status" value="1"/>
</dbReference>
<dbReference type="InterPro" id="IPR033697">
    <property type="entry name" value="Ribonuclease_T2_eukaryotic"/>
</dbReference>
<evidence type="ECO:0000256" key="10">
    <source>
        <dbReference type="ARBA" id="ARBA00022801"/>
    </source>
</evidence>
<dbReference type="InterPro" id="IPR057328">
    <property type="entry name" value="RNaseT2L_C"/>
</dbReference>
<evidence type="ECO:0000256" key="3">
    <source>
        <dbReference type="ARBA" id="ARBA00007469"/>
    </source>
</evidence>
<dbReference type="CDD" id="cd01061">
    <property type="entry name" value="RNase_T2_euk"/>
    <property type="match status" value="1"/>
</dbReference>
<dbReference type="PANTHER" id="PTHR11240:SF22">
    <property type="entry name" value="RIBONUCLEASE T2"/>
    <property type="match status" value="1"/>
</dbReference>
<proteinExistence type="inferred from homology"/>
<dbReference type="EC" id="4.6.1.19" evidence="4"/>
<reference evidence="19" key="1">
    <citation type="submission" date="2020-06" db="EMBL/GenBank/DDBJ databases">
        <authorList>
            <person name="Onetto C."/>
        </authorList>
    </citation>
    <scope>NUCLEOTIDE SEQUENCE</scope>
</reference>
<dbReference type="InterPro" id="IPR001568">
    <property type="entry name" value="RNase_T2-like"/>
</dbReference>
<keyword evidence="9" id="KW-0255">Endonuclease</keyword>
<evidence type="ECO:0000256" key="17">
    <source>
        <dbReference type="SAM" id="MobiDB-lite"/>
    </source>
</evidence>
<gene>
    <name evidence="19" type="ORF">AWRI4620_LOCUS909</name>
</gene>
<organism evidence="19 20">
    <name type="scientific">Aureobasidium uvarum</name>
    <dbReference type="NCBI Taxonomy" id="2773716"/>
    <lineage>
        <taxon>Eukaryota</taxon>
        <taxon>Fungi</taxon>
        <taxon>Dikarya</taxon>
        <taxon>Ascomycota</taxon>
        <taxon>Pezizomycotina</taxon>
        <taxon>Dothideomycetes</taxon>
        <taxon>Dothideomycetidae</taxon>
        <taxon>Dothideales</taxon>
        <taxon>Saccotheciaceae</taxon>
        <taxon>Aureobasidium</taxon>
    </lineage>
</organism>
<evidence type="ECO:0000256" key="16">
    <source>
        <dbReference type="RuleBase" id="RU004328"/>
    </source>
</evidence>
<dbReference type="GO" id="GO:0006401">
    <property type="term" value="P:RNA catabolic process"/>
    <property type="evidence" value="ECO:0007669"/>
    <property type="project" value="TreeGrafter"/>
</dbReference>
<dbReference type="AlphaFoldDB" id="A0A9N8PQ75"/>
<dbReference type="Proteomes" id="UP000745764">
    <property type="component" value="Unassembled WGS sequence"/>
</dbReference>
<dbReference type="OrthoDB" id="435754at2759"/>
<dbReference type="GO" id="GO:0016787">
    <property type="term" value="F:hydrolase activity"/>
    <property type="evidence" value="ECO:0007669"/>
    <property type="project" value="UniProtKB-KW"/>
</dbReference>
<dbReference type="InterPro" id="IPR033130">
    <property type="entry name" value="RNase_T2_His_AS_2"/>
</dbReference>
<dbReference type="GO" id="GO:0005775">
    <property type="term" value="C:vacuolar lumen"/>
    <property type="evidence" value="ECO:0007669"/>
    <property type="project" value="UniProtKB-SubCell"/>
</dbReference>
<dbReference type="Gene3D" id="3.90.730.10">
    <property type="entry name" value="Ribonuclease T2-like"/>
    <property type="match status" value="1"/>
</dbReference>
<dbReference type="SUPFAM" id="SSF55895">
    <property type="entry name" value="Ribonuclease Rh-like"/>
    <property type="match status" value="1"/>
</dbReference>
<comment type="function">
    <text evidence="14">Rnase which modulates cell survival under stress conditions. Released from the vacuole to the cytoplasm during stress to promote tRNA and rRNA cleavage and to activate separately a downstream pathway that promotes cell death. Involved in cell size, vacuolar morphology and growth at high temperatures and high salt concentration.</text>
</comment>
<evidence type="ECO:0000256" key="5">
    <source>
        <dbReference type="ARBA" id="ARBA00022490"/>
    </source>
</evidence>